<accession>A0ABP0WKV5</accession>
<gene>
    <name evidence="1" type="ORF">CSSPJE1EN1_LOCUS12299</name>
</gene>
<sequence>MVFQTYVRRFRAALGPIDPGSLMSPLAGHSWRSSSFSRSGLMGALLFAYGEANNVKSNLVKRFFLAAWGEACMLAEWFLLS</sequence>
<dbReference type="EMBL" id="OZ020114">
    <property type="protein sequence ID" value="CAK9266821.1"/>
    <property type="molecule type" value="Genomic_DNA"/>
</dbReference>
<name>A0ABP0WKV5_9BRYO</name>
<evidence type="ECO:0000313" key="1">
    <source>
        <dbReference type="EMBL" id="CAK9266821.1"/>
    </source>
</evidence>
<proteinExistence type="predicted"/>
<reference evidence="1" key="1">
    <citation type="submission" date="2024-02" db="EMBL/GenBank/DDBJ databases">
        <authorList>
            <consortium name="ELIXIR-Norway"/>
            <consortium name="Elixir Norway"/>
        </authorList>
    </citation>
    <scope>NUCLEOTIDE SEQUENCE</scope>
</reference>
<keyword evidence="2" id="KW-1185">Reference proteome</keyword>
<organism evidence="1 2">
    <name type="scientific">Sphagnum jensenii</name>
    <dbReference type="NCBI Taxonomy" id="128206"/>
    <lineage>
        <taxon>Eukaryota</taxon>
        <taxon>Viridiplantae</taxon>
        <taxon>Streptophyta</taxon>
        <taxon>Embryophyta</taxon>
        <taxon>Bryophyta</taxon>
        <taxon>Sphagnophytina</taxon>
        <taxon>Sphagnopsida</taxon>
        <taxon>Sphagnales</taxon>
        <taxon>Sphagnaceae</taxon>
        <taxon>Sphagnum</taxon>
    </lineage>
</organism>
<dbReference type="Proteomes" id="UP001497444">
    <property type="component" value="Chromosome 19"/>
</dbReference>
<protein>
    <submittedName>
        <fullName evidence="1">Uncharacterized protein</fullName>
    </submittedName>
</protein>
<evidence type="ECO:0000313" key="2">
    <source>
        <dbReference type="Proteomes" id="UP001497444"/>
    </source>
</evidence>